<organism evidence="3 4">
    <name type="scientific">Folsomia candida</name>
    <name type="common">Springtail</name>
    <dbReference type="NCBI Taxonomy" id="158441"/>
    <lineage>
        <taxon>Eukaryota</taxon>
        <taxon>Metazoa</taxon>
        <taxon>Ecdysozoa</taxon>
        <taxon>Arthropoda</taxon>
        <taxon>Hexapoda</taxon>
        <taxon>Collembola</taxon>
        <taxon>Entomobryomorpha</taxon>
        <taxon>Isotomoidea</taxon>
        <taxon>Isotomidae</taxon>
        <taxon>Proisotominae</taxon>
        <taxon>Folsomia</taxon>
    </lineage>
</organism>
<dbReference type="CDD" id="cd21451">
    <property type="entry name" value="DLC-like_TCTEX1D"/>
    <property type="match status" value="1"/>
</dbReference>
<evidence type="ECO:0000313" key="4">
    <source>
        <dbReference type="Proteomes" id="UP000198287"/>
    </source>
</evidence>
<dbReference type="GO" id="GO:0005868">
    <property type="term" value="C:cytoplasmic dynein complex"/>
    <property type="evidence" value="ECO:0007669"/>
    <property type="project" value="TreeGrafter"/>
</dbReference>
<protein>
    <submittedName>
        <fullName evidence="3">Tctex1 domain-containing protein 4</fullName>
    </submittedName>
</protein>
<dbReference type="Gene3D" id="3.30.1140.40">
    <property type="entry name" value="Tctex-1"/>
    <property type="match status" value="1"/>
</dbReference>
<dbReference type="PANTHER" id="PTHR21255:SF23">
    <property type="entry name" value="DYNEIN LIGHT CHAIN"/>
    <property type="match status" value="1"/>
</dbReference>
<dbReference type="STRING" id="158441.A0A226DDT2"/>
<dbReference type="Proteomes" id="UP000198287">
    <property type="component" value="Unassembled WGS sequence"/>
</dbReference>
<reference evidence="3 4" key="1">
    <citation type="submission" date="2015-12" db="EMBL/GenBank/DDBJ databases">
        <title>The genome of Folsomia candida.</title>
        <authorList>
            <person name="Faddeeva A."/>
            <person name="Derks M.F."/>
            <person name="Anvar Y."/>
            <person name="Smit S."/>
            <person name="Van Straalen N."/>
            <person name="Roelofs D."/>
        </authorList>
    </citation>
    <scope>NUCLEOTIDE SEQUENCE [LARGE SCALE GENOMIC DNA]</scope>
    <source>
        <strain evidence="3 4">VU population</strain>
        <tissue evidence="3">Whole body</tissue>
    </source>
</reference>
<accession>A0A226DDT2</accession>
<feature type="compositionally biased region" description="Basic and acidic residues" evidence="2">
    <location>
        <begin position="67"/>
        <end position="83"/>
    </location>
</feature>
<dbReference type="AlphaFoldDB" id="A0A226DDT2"/>
<evidence type="ECO:0000256" key="1">
    <source>
        <dbReference type="ARBA" id="ARBA00005361"/>
    </source>
</evidence>
<dbReference type="OMA" id="ISMSHAN"/>
<gene>
    <name evidence="3" type="ORF">Fcan01_21691</name>
</gene>
<feature type="region of interest" description="Disordered" evidence="2">
    <location>
        <begin position="1"/>
        <end position="88"/>
    </location>
</feature>
<sequence>MPDPTEPPPAAEPDSTAPHPPPPAPAEGGDAAATTTPAPPPRTSNAAPPAESSDRKSKILDQAAPPSEEKRKSEPVSRPKEGKGAIATADKGAVELAGKVKNFFSQAEGQRLKDEATKPLRRPKKIYQNSYRLEAHVPYSRDRVQKILEATLEEMISGVYYVADTASDLAIKMAEKIRQRVLALKFDRYKVIVMTNVGPLNRQGVHIGFRGLLDAERDTYNMATAKSNHAFATAVIYAIYIE</sequence>
<name>A0A226DDT2_FOLCA</name>
<dbReference type="Pfam" id="PF03645">
    <property type="entry name" value="Tctex-1"/>
    <property type="match status" value="1"/>
</dbReference>
<comment type="similarity">
    <text evidence="1">Belongs to the dynein light chain Tctex-type family.</text>
</comment>
<proteinExistence type="inferred from homology"/>
<dbReference type="EMBL" id="LNIX01000021">
    <property type="protein sequence ID" value="OXA43755.1"/>
    <property type="molecule type" value="Genomic_DNA"/>
</dbReference>
<evidence type="ECO:0000256" key="2">
    <source>
        <dbReference type="SAM" id="MobiDB-lite"/>
    </source>
</evidence>
<dbReference type="GO" id="GO:0007018">
    <property type="term" value="P:microtubule-based movement"/>
    <property type="evidence" value="ECO:0007669"/>
    <property type="project" value="TreeGrafter"/>
</dbReference>
<keyword evidence="4" id="KW-1185">Reference proteome</keyword>
<dbReference type="OrthoDB" id="10248487at2759"/>
<feature type="compositionally biased region" description="Pro residues" evidence="2">
    <location>
        <begin position="1"/>
        <end position="11"/>
    </location>
</feature>
<feature type="compositionally biased region" description="Low complexity" evidence="2">
    <location>
        <begin position="26"/>
        <end position="36"/>
    </location>
</feature>
<dbReference type="GO" id="GO:0045505">
    <property type="term" value="F:dynein intermediate chain binding"/>
    <property type="evidence" value="ECO:0007669"/>
    <property type="project" value="TreeGrafter"/>
</dbReference>
<dbReference type="PANTHER" id="PTHR21255">
    <property type="entry name" value="T-COMPLEX-ASSOCIATED-TESTIS-EXPRESSED 1/ DYNEIN LIGHT CHAIN"/>
    <property type="match status" value="1"/>
</dbReference>
<dbReference type="InterPro" id="IPR038586">
    <property type="entry name" value="Tctex-1-like_sf"/>
</dbReference>
<dbReference type="GO" id="GO:0005737">
    <property type="term" value="C:cytoplasm"/>
    <property type="evidence" value="ECO:0007669"/>
    <property type="project" value="TreeGrafter"/>
</dbReference>
<comment type="caution">
    <text evidence="3">The sequence shown here is derived from an EMBL/GenBank/DDBJ whole genome shotgun (WGS) entry which is preliminary data.</text>
</comment>
<dbReference type="InterPro" id="IPR005334">
    <property type="entry name" value="Tctex-1-like"/>
</dbReference>
<evidence type="ECO:0000313" key="3">
    <source>
        <dbReference type="EMBL" id="OXA43755.1"/>
    </source>
</evidence>